<feature type="compositionally biased region" description="Basic and acidic residues" evidence="1">
    <location>
        <begin position="48"/>
        <end position="60"/>
    </location>
</feature>
<feature type="region of interest" description="Disordered" evidence="1">
    <location>
        <begin position="37"/>
        <end position="60"/>
    </location>
</feature>
<evidence type="ECO:0000313" key="2">
    <source>
        <dbReference type="EMBL" id="KOX75640.1"/>
    </source>
</evidence>
<gene>
    <name evidence="2" type="ORF">WN51_12829</name>
</gene>
<accession>A0A0M9A1Y1</accession>
<organism evidence="2 3">
    <name type="scientific">Melipona quadrifasciata</name>
    <dbReference type="NCBI Taxonomy" id="166423"/>
    <lineage>
        <taxon>Eukaryota</taxon>
        <taxon>Metazoa</taxon>
        <taxon>Ecdysozoa</taxon>
        <taxon>Arthropoda</taxon>
        <taxon>Hexapoda</taxon>
        <taxon>Insecta</taxon>
        <taxon>Pterygota</taxon>
        <taxon>Neoptera</taxon>
        <taxon>Endopterygota</taxon>
        <taxon>Hymenoptera</taxon>
        <taxon>Apocrita</taxon>
        <taxon>Aculeata</taxon>
        <taxon>Apoidea</taxon>
        <taxon>Anthophila</taxon>
        <taxon>Apidae</taxon>
        <taxon>Melipona</taxon>
    </lineage>
</organism>
<dbReference type="Proteomes" id="UP000053105">
    <property type="component" value="Unassembled WGS sequence"/>
</dbReference>
<dbReference type="EMBL" id="KQ435760">
    <property type="protein sequence ID" value="KOX75640.1"/>
    <property type="molecule type" value="Genomic_DNA"/>
</dbReference>
<name>A0A0M9A1Y1_9HYME</name>
<protein>
    <submittedName>
        <fullName evidence="2">Uncharacterized protein</fullName>
    </submittedName>
</protein>
<sequence length="60" mass="6974">MCNTVKFDDKVVLTMREADVRVLLDASRRFELGSVAGFPRMPHRRKGAKAEKRKEEGKRR</sequence>
<proteinExistence type="predicted"/>
<reference evidence="2 3" key="1">
    <citation type="submission" date="2015-07" db="EMBL/GenBank/DDBJ databases">
        <title>The genome of Melipona quadrifasciata.</title>
        <authorList>
            <person name="Pan H."/>
            <person name="Kapheim K."/>
        </authorList>
    </citation>
    <scope>NUCLEOTIDE SEQUENCE [LARGE SCALE GENOMIC DNA]</scope>
    <source>
        <strain evidence="2">0111107301</strain>
        <tissue evidence="2">Whole body</tissue>
    </source>
</reference>
<evidence type="ECO:0000256" key="1">
    <source>
        <dbReference type="SAM" id="MobiDB-lite"/>
    </source>
</evidence>
<dbReference type="AlphaFoldDB" id="A0A0M9A1Y1"/>
<keyword evidence="3" id="KW-1185">Reference proteome</keyword>
<evidence type="ECO:0000313" key="3">
    <source>
        <dbReference type="Proteomes" id="UP000053105"/>
    </source>
</evidence>